<keyword evidence="1 5" id="KW-0678">Repressor</keyword>
<dbReference type="Proteomes" id="UP000886724">
    <property type="component" value="Unassembled WGS sequence"/>
</dbReference>
<dbReference type="GO" id="GO:0003677">
    <property type="term" value="F:DNA binding"/>
    <property type="evidence" value="ECO:0007669"/>
    <property type="project" value="InterPro"/>
</dbReference>
<dbReference type="GO" id="GO:0045892">
    <property type="term" value="P:negative regulation of DNA-templated transcription"/>
    <property type="evidence" value="ECO:0007669"/>
    <property type="project" value="UniProtKB-UniRule"/>
</dbReference>
<evidence type="ECO:0000256" key="4">
    <source>
        <dbReference type="ARBA" id="ARBA00023163"/>
    </source>
</evidence>
<dbReference type="EMBL" id="DXET01000171">
    <property type="protein sequence ID" value="HIX81858.1"/>
    <property type="molecule type" value="Genomic_DNA"/>
</dbReference>
<dbReference type="Pfam" id="PF01628">
    <property type="entry name" value="HrcA"/>
    <property type="match status" value="1"/>
</dbReference>
<evidence type="ECO:0000256" key="3">
    <source>
        <dbReference type="ARBA" id="ARBA00023016"/>
    </source>
</evidence>
<dbReference type="PANTHER" id="PTHR34824">
    <property type="entry name" value="HEAT-INDUCIBLE TRANSCRIPTION REPRESSOR HRCA"/>
    <property type="match status" value="1"/>
</dbReference>
<dbReference type="InterPro" id="IPR029016">
    <property type="entry name" value="GAF-like_dom_sf"/>
</dbReference>
<reference evidence="7" key="2">
    <citation type="submission" date="2021-04" db="EMBL/GenBank/DDBJ databases">
        <authorList>
            <person name="Gilroy R."/>
        </authorList>
    </citation>
    <scope>NUCLEOTIDE SEQUENCE</scope>
    <source>
        <strain evidence="7">ChiGjej1B1-14440</strain>
    </source>
</reference>
<keyword evidence="2 5" id="KW-0805">Transcription regulation</keyword>
<comment type="similarity">
    <text evidence="5">Belongs to the HrcA family.</text>
</comment>
<dbReference type="InterPro" id="IPR023120">
    <property type="entry name" value="WHTH_transcript_rep_HrcA_IDD"/>
</dbReference>
<dbReference type="InterPro" id="IPR002571">
    <property type="entry name" value="HrcA"/>
</dbReference>
<keyword evidence="3 5" id="KW-0346">Stress response</keyword>
<comment type="function">
    <text evidence="5">Negative regulator of class I heat shock genes (grpE-dnaK-dnaJ and groELS operons). Prevents heat-shock induction of these operons.</text>
</comment>
<dbReference type="Gene3D" id="1.10.10.10">
    <property type="entry name" value="Winged helix-like DNA-binding domain superfamily/Winged helix DNA-binding domain"/>
    <property type="match status" value="1"/>
</dbReference>
<dbReference type="Gene3D" id="3.30.450.40">
    <property type="match status" value="1"/>
</dbReference>
<dbReference type="Gene3D" id="3.30.390.60">
    <property type="entry name" value="Heat-inducible transcription repressor hrca homolog, domain 3"/>
    <property type="match status" value="1"/>
</dbReference>
<evidence type="ECO:0000313" key="8">
    <source>
        <dbReference type="Proteomes" id="UP000886724"/>
    </source>
</evidence>
<dbReference type="PANTHER" id="PTHR34824:SF1">
    <property type="entry name" value="HEAT-INDUCIBLE TRANSCRIPTION REPRESSOR HRCA"/>
    <property type="match status" value="1"/>
</dbReference>
<keyword evidence="4 5" id="KW-0804">Transcription</keyword>
<accession>A0A9D1XLQ7</accession>
<name>A0A9D1XLQ7_9FIRM</name>
<evidence type="ECO:0000256" key="5">
    <source>
        <dbReference type="HAMAP-Rule" id="MF_00081"/>
    </source>
</evidence>
<dbReference type="SUPFAM" id="SSF55781">
    <property type="entry name" value="GAF domain-like"/>
    <property type="match status" value="1"/>
</dbReference>
<protein>
    <recommendedName>
        <fullName evidence="5">Heat-inducible transcription repressor HrcA</fullName>
    </recommendedName>
</protein>
<dbReference type="PIRSF" id="PIRSF005485">
    <property type="entry name" value="HrcA"/>
    <property type="match status" value="1"/>
</dbReference>
<comment type="caution">
    <text evidence="7">The sequence shown here is derived from an EMBL/GenBank/DDBJ whole genome shotgun (WGS) entry which is preliminary data.</text>
</comment>
<dbReference type="SUPFAM" id="SSF46785">
    <property type="entry name" value="Winged helix' DNA-binding domain"/>
    <property type="match status" value="1"/>
</dbReference>
<proteinExistence type="inferred from homology"/>
<organism evidence="7 8">
    <name type="scientific">Candidatus Erysipelatoclostridium merdavium</name>
    <dbReference type="NCBI Taxonomy" id="2838566"/>
    <lineage>
        <taxon>Bacteria</taxon>
        <taxon>Bacillati</taxon>
        <taxon>Bacillota</taxon>
        <taxon>Erysipelotrichia</taxon>
        <taxon>Erysipelotrichales</taxon>
        <taxon>Erysipelotrichales incertae sedis</taxon>
    </lineage>
</organism>
<gene>
    <name evidence="5 7" type="primary">hrcA</name>
    <name evidence="7" type="ORF">H9980_07820</name>
</gene>
<dbReference type="InterPro" id="IPR036388">
    <property type="entry name" value="WH-like_DNA-bd_sf"/>
</dbReference>
<dbReference type="HAMAP" id="MF_00081">
    <property type="entry name" value="HrcA"/>
    <property type="match status" value="1"/>
</dbReference>
<dbReference type="InterPro" id="IPR036390">
    <property type="entry name" value="WH_DNA-bd_sf"/>
</dbReference>
<dbReference type="AlphaFoldDB" id="A0A9D1XLQ7"/>
<feature type="domain" description="Heat-inducible transcription repressor HrcA C-terminal" evidence="6">
    <location>
        <begin position="104"/>
        <end position="322"/>
    </location>
</feature>
<sequence length="350" mass="39889">MLTARQLLIFKCIVDEFIETAEPVGSKTLMNKYQLPYSSATIRNEMSNLEEYGYIEKTHTSSGRVPSIEGYRFYVDNLAKHDLDEDVKNQVAQIFSDRHRSLNEIIQDSCEMLSDLTHLTSVVLGPDSSFDTLQQISVVPLNENRVTAIIITNQGHVENKIFDINHEHKMEDLLSCVGVMNDLLIGTPIDQIAFRLERDVKPILSVKIKEHEELFNAFLEAFVRFASSNVYFSGKENMLYQPEYNDVNKLRRIVSAFENSQVWNFLQPLSNEEGVTVRIGSDSPINEIEDVSVISASFKTGERTKGSISVIGPTRMPYEKVVSLVEYISKNIEEAFFEEFDETDDDSNDE</sequence>
<reference evidence="7" key="1">
    <citation type="journal article" date="2021" name="PeerJ">
        <title>Extensive microbial diversity within the chicken gut microbiome revealed by metagenomics and culture.</title>
        <authorList>
            <person name="Gilroy R."/>
            <person name="Ravi A."/>
            <person name="Getino M."/>
            <person name="Pursley I."/>
            <person name="Horton D.L."/>
            <person name="Alikhan N.F."/>
            <person name="Baker D."/>
            <person name="Gharbi K."/>
            <person name="Hall N."/>
            <person name="Watson M."/>
            <person name="Adriaenssens E.M."/>
            <person name="Foster-Nyarko E."/>
            <person name="Jarju S."/>
            <person name="Secka A."/>
            <person name="Antonio M."/>
            <person name="Oren A."/>
            <person name="Chaudhuri R.R."/>
            <person name="La Ragione R."/>
            <person name="Hildebrand F."/>
            <person name="Pallen M.J."/>
        </authorList>
    </citation>
    <scope>NUCLEOTIDE SEQUENCE</scope>
    <source>
        <strain evidence="7">ChiGjej1B1-14440</strain>
    </source>
</reference>
<evidence type="ECO:0000256" key="1">
    <source>
        <dbReference type="ARBA" id="ARBA00022491"/>
    </source>
</evidence>
<evidence type="ECO:0000259" key="6">
    <source>
        <dbReference type="Pfam" id="PF01628"/>
    </source>
</evidence>
<dbReference type="NCBIfam" id="TIGR00331">
    <property type="entry name" value="hrcA"/>
    <property type="match status" value="1"/>
</dbReference>
<dbReference type="InterPro" id="IPR021153">
    <property type="entry name" value="HrcA_C"/>
</dbReference>
<evidence type="ECO:0000256" key="2">
    <source>
        <dbReference type="ARBA" id="ARBA00023015"/>
    </source>
</evidence>
<evidence type="ECO:0000313" key="7">
    <source>
        <dbReference type="EMBL" id="HIX81858.1"/>
    </source>
</evidence>